<comment type="similarity">
    <text evidence="1 2">Belongs to the UPF0251 family.</text>
</comment>
<dbReference type="Pfam" id="PF02001">
    <property type="entry name" value="DUF134"/>
    <property type="match status" value="1"/>
</dbReference>
<protein>
    <recommendedName>
        <fullName evidence="2">UPF0251 protein FL622_11245</fullName>
    </recommendedName>
</protein>
<evidence type="ECO:0000313" key="4">
    <source>
        <dbReference type="Proteomes" id="UP000317155"/>
    </source>
</evidence>
<dbReference type="Proteomes" id="UP000317155">
    <property type="component" value="Unassembled WGS sequence"/>
</dbReference>
<evidence type="ECO:0000313" key="3">
    <source>
        <dbReference type="EMBL" id="TRO80653.1"/>
    </source>
</evidence>
<dbReference type="Gene3D" id="1.10.10.10">
    <property type="entry name" value="Winged helix-like DNA-binding domain superfamily/Winged helix DNA-binding domain"/>
    <property type="match status" value="1"/>
</dbReference>
<dbReference type="PANTHER" id="PTHR37478">
    <property type="match status" value="1"/>
</dbReference>
<organism evidence="3 4">
    <name type="scientific">Trichloromonas acetexigens</name>
    <dbReference type="NCBI Taxonomy" id="38815"/>
    <lineage>
        <taxon>Bacteria</taxon>
        <taxon>Pseudomonadati</taxon>
        <taxon>Thermodesulfobacteriota</taxon>
        <taxon>Desulfuromonadia</taxon>
        <taxon>Desulfuromonadales</taxon>
        <taxon>Trichloromonadaceae</taxon>
        <taxon>Trichloromonas</taxon>
    </lineage>
</organism>
<dbReference type="HAMAP" id="MF_00674">
    <property type="entry name" value="UPF0251"/>
    <property type="match status" value="1"/>
</dbReference>
<dbReference type="EMBL" id="VJVV01000007">
    <property type="protein sequence ID" value="TRO80653.1"/>
    <property type="molecule type" value="Genomic_DNA"/>
</dbReference>
<proteinExistence type="inferred from homology"/>
<dbReference type="AlphaFoldDB" id="A0A550JBX8"/>
<dbReference type="PANTHER" id="PTHR37478:SF2">
    <property type="entry name" value="UPF0251 PROTEIN TK0562"/>
    <property type="match status" value="1"/>
</dbReference>
<dbReference type="InterPro" id="IPR036388">
    <property type="entry name" value="WH-like_DNA-bd_sf"/>
</dbReference>
<dbReference type="RefSeq" id="WP_092058323.1">
    <property type="nucleotide sequence ID" value="NZ_FOJJ01000039.1"/>
</dbReference>
<sequence>MSPRPRKPRVCCPHRAPGSLVFKPAGTPLSELERIDLDRDELEAIRLCDLDGLSQETAGERMGVSRGTVQRLVSGARRKVAAALVSGAALYIAPWTEGMTGKEGSDDGEADG</sequence>
<evidence type="ECO:0000256" key="1">
    <source>
        <dbReference type="ARBA" id="ARBA00009350"/>
    </source>
</evidence>
<reference evidence="3 4" key="1">
    <citation type="submission" date="2019-07" db="EMBL/GenBank/DDBJ databases">
        <title>Insights of Desulfuromonas acetexigens electromicrobiology.</title>
        <authorList>
            <person name="Katuri K."/>
            <person name="Sapireddy V."/>
            <person name="Shaw D.R."/>
            <person name="Saikaly P."/>
        </authorList>
    </citation>
    <scope>NUCLEOTIDE SEQUENCE [LARGE SCALE GENOMIC DNA]</scope>
    <source>
        <strain evidence="3 4">2873</strain>
    </source>
</reference>
<gene>
    <name evidence="3" type="ORF">FL622_11245</name>
</gene>
<accession>A0A550JBX8</accession>
<dbReference type="InterPro" id="IPR013324">
    <property type="entry name" value="RNA_pol_sigma_r3/r4-like"/>
</dbReference>
<name>A0A550JBX8_9BACT</name>
<dbReference type="InterPro" id="IPR002852">
    <property type="entry name" value="UPF0251"/>
</dbReference>
<dbReference type="SUPFAM" id="SSF88659">
    <property type="entry name" value="Sigma3 and sigma4 domains of RNA polymerase sigma factors"/>
    <property type="match status" value="1"/>
</dbReference>
<dbReference type="OrthoDB" id="280278at2"/>
<evidence type="ECO:0000256" key="2">
    <source>
        <dbReference type="HAMAP-Rule" id="MF_00674"/>
    </source>
</evidence>
<comment type="caution">
    <text evidence="3">The sequence shown here is derived from an EMBL/GenBank/DDBJ whole genome shotgun (WGS) entry which is preliminary data.</text>
</comment>
<keyword evidence="4" id="KW-1185">Reference proteome</keyword>